<sequence>MEAANHRLQMYNTMKNEEQVIHDKCMSRLGLSALEKDDNITTDLMVKCCQQILQYLPSVGQTCVDCDWRISHYYSVLQDGEMCIPWDWTSAVGKKQSRPPVDRVEIVFIFR</sequence>
<feature type="domain" description="DUF4461" evidence="1">
    <location>
        <begin position="2"/>
        <end position="88"/>
    </location>
</feature>
<dbReference type="OrthoDB" id="4238at2759"/>
<proteinExistence type="predicted"/>
<evidence type="ECO:0000313" key="3">
    <source>
        <dbReference type="Proteomes" id="UP000887116"/>
    </source>
</evidence>
<gene>
    <name evidence="2" type="primary">AVEN_18480_1</name>
    <name evidence="2" type="ORF">TNCT_545881</name>
</gene>
<evidence type="ECO:0000313" key="2">
    <source>
        <dbReference type="EMBL" id="GFR13475.1"/>
    </source>
</evidence>
<dbReference type="InterPro" id="IPR027989">
    <property type="entry name" value="DUF4461"/>
</dbReference>
<dbReference type="EMBL" id="BMAO01017118">
    <property type="protein sequence ID" value="GFR13475.1"/>
    <property type="molecule type" value="Genomic_DNA"/>
</dbReference>
<dbReference type="Pfam" id="PF14688">
    <property type="entry name" value="DUF4461"/>
    <property type="match status" value="1"/>
</dbReference>
<dbReference type="InterPro" id="IPR027986">
    <property type="entry name" value="TCAIM"/>
</dbReference>
<accession>A0A8X6H1P3</accession>
<evidence type="ECO:0000259" key="1">
    <source>
        <dbReference type="Pfam" id="PF14688"/>
    </source>
</evidence>
<organism evidence="2 3">
    <name type="scientific">Trichonephila clavata</name>
    <name type="common">Joro spider</name>
    <name type="synonym">Nephila clavata</name>
    <dbReference type="NCBI Taxonomy" id="2740835"/>
    <lineage>
        <taxon>Eukaryota</taxon>
        <taxon>Metazoa</taxon>
        <taxon>Ecdysozoa</taxon>
        <taxon>Arthropoda</taxon>
        <taxon>Chelicerata</taxon>
        <taxon>Arachnida</taxon>
        <taxon>Araneae</taxon>
        <taxon>Araneomorphae</taxon>
        <taxon>Entelegynae</taxon>
        <taxon>Araneoidea</taxon>
        <taxon>Nephilidae</taxon>
        <taxon>Trichonephila</taxon>
    </lineage>
</organism>
<dbReference type="PANTHER" id="PTHR31596">
    <property type="entry name" value="T-CELL ACTIVATION INHIBITOR, MITOCHONDRIAL"/>
    <property type="match status" value="1"/>
</dbReference>
<reference evidence="2" key="1">
    <citation type="submission" date="2020-07" db="EMBL/GenBank/DDBJ databases">
        <title>Multicomponent nature underlies the extraordinary mechanical properties of spider dragline silk.</title>
        <authorList>
            <person name="Kono N."/>
            <person name="Nakamura H."/>
            <person name="Mori M."/>
            <person name="Yoshida Y."/>
            <person name="Ohtoshi R."/>
            <person name="Malay A.D."/>
            <person name="Moran D.A.P."/>
            <person name="Tomita M."/>
            <person name="Numata K."/>
            <person name="Arakawa K."/>
        </authorList>
    </citation>
    <scope>NUCLEOTIDE SEQUENCE</scope>
</reference>
<dbReference type="Proteomes" id="UP000887116">
    <property type="component" value="Unassembled WGS sequence"/>
</dbReference>
<keyword evidence="3" id="KW-1185">Reference proteome</keyword>
<protein>
    <submittedName>
        <fullName evidence="2">DUF4461 domain-containing protein</fullName>
    </submittedName>
</protein>
<dbReference type="AlphaFoldDB" id="A0A8X6H1P3"/>
<dbReference type="GO" id="GO:0005739">
    <property type="term" value="C:mitochondrion"/>
    <property type="evidence" value="ECO:0007669"/>
    <property type="project" value="TreeGrafter"/>
</dbReference>
<comment type="caution">
    <text evidence="2">The sequence shown here is derived from an EMBL/GenBank/DDBJ whole genome shotgun (WGS) entry which is preliminary data.</text>
</comment>
<dbReference type="PANTHER" id="PTHR31596:SF1">
    <property type="entry name" value="T-CELL ACTIVATION INHIBITOR, MITOCHONDRIAL"/>
    <property type="match status" value="1"/>
</dbReference>
<name>A0A8X6H1P3_TRICU</name>